<dbReference type="SUPFAM" id="SSF48452">
    <property type="entry name" value="TPR-like"/>
    <property type="match status" value="1"/>
</dbReference>
<dbReference type="EMBL" id="AMQN01017695">
    <property type="status" value="NOT_ANNOTATED_CDS"/>
    <property type="molecule type" value="Genomic_DNA"/>
</dbReference>
<dbReference type="PANTHER" id="PTHR45831:SF2">
    <property type="entry name" value="LD24721P"/>
    <property type="match status" value="1"/>
</dbReference>
<keyword evidence="2 3" id="KW-0802">TPR repeat</keyword>
<feature type="repeat" description="TPR" evidence="3">
    <location>
        <begin position="39"/>
        <end position="72"/>
    </location>
</feature>
<reference evidence="4 6" key="2">
    <citation type="journal article" date="2013" name="Nature">
        <title>Insights into bilaterian evolution from three spiralian genomes.</title>
        <authorList>
            <person name="Simakov O."/>
            <person name="Marletaz F."/>
            <person name="Cho S.J."/>
            <person name="Edsinger-Gonzales E."/>
            <person name="Havlak P."/>
            <person name="Hellsten U."/>
            <person name="Kuo D.H."/>
            <person name="Larsson T."/>
            <person name="Lv J."/>
            <person name="Arendt D."/>
            <person name="Savage R."/>
            <person name="Osoegawa K."/>
            <person name="de Jong P."/>
            <person name="Grimwood J."/>
            <person name="Chapman J.A."/>
            <person name="Shapiro H."/>
            <person name="Aerts A."/>
            <person name="Otillar R.P."/>
            <person name="Terry A.Y."/>
            <person name="Boore J.L."/>
            <person name="Grigoriev I.V."/>
            <person name="Lindberg D.R."/>
            <person name="Seaver E.C."/>
            <person name="Weisblat D.A."/>
            <person name="Putnam N.H."/>
            <person name="Rokhsar D.S."/>
        </authorList>
    </citation>
    <scope>NUCLEOTIDE SEQUENCE</scope>
    <source>
        <strain evidence="4 6">I ESC-2004</strain>
    </source>
</reference>
<evidence type="ECO:0000256" key="2">
    <source>
        <dbReference type="ARBA" id="ARBA00022803"/>
    </source>
</evidence>
<evidence type="ECO:0000256" key="1">
    <source>
        <dbReference type="ARBA" id="ARBA00022737"/>
    </source>
</evidence>
<dbReference type="GO" id="GO:0006620">
    <property type="term" value="P:post-translational protein targeting to endoplasmic reticulum membrane"/>
    <property type="evidence" value="ECO:0007669"/>
    <property type="project" value="TreeGrafter"/>
</dbReference>
<dbReference type="Proteomes" id="UP000014760">
    <property type="component" value="Unassembled WGS sequence"/>
</dbReference>
<reference evidence="5" key="3">
    <citation type="submission" date="2015-06" db="UniProtKB">
        <authorList>
            <consortium name="EnsemblMetazoa"/>
        </authorList>
    </citation>
    <scope>IDENTIFICATION</scope>
</reference>
<dbReference type="InterPro" id="IPR047150">
    <property type="entry name" value="SGT"/>
</dbReference>
<evidence type="ECO:0000313" key="5">
    <source>
        <dbReference type="EnsemblMetazoa" id="CapteP108722"/>
    </source>
</evidence>
<dbReference type="OrthoDB" id="10038545at2759"/>
<dbReference type="PROSITE" id="PS50005">
    <property type="entry name" value="TPR"/>
    <property type="match status" value="1"/>
</dbReference>
<sequence length="82" mass="9350">MAILAEQKKVEGNQQYVAKNYKDALSLYTQAIEMCPTCAAYYSNRAATYMMLFQFDKALEDARQSVNIDPKFPKVPLFPVMS</sequence>
<dbReference type="InterPro" id="IPR019734">
    <property type="entry name" value="TPR_rpt"/>
</dbReference>
<dbReference type="EnsemblMetazoa" id="CapteT108722">
    <property type="protein sequence ID" value="CapteP108722"/>
    <property type="gene ID" value="CapteG108722"/>
</dbReference>
<dbReference type="Pfam" id="PF07719">
    <property type="entry name" value="TPR_2"/>
    <property type="match status" value="1"/>
</dbReference>
<keyword evidence="6" id="KW-1185">Reference proteome</keyword>
<dbReference type="GO" id="GO:0060090">
    <property type="term" value="F:molecular adaptor activity"/>
    <property type="evidence" value="ECO:0007669"/>
    <property type="project" value="TreeGrafter"/>
</dbReference>
<dbReference type="InterPro" id="IPR011990">
    <property type="entry name" value="TPR-like_helical_dom_sf"/>
</dbReference>
<organism evidence="4">
    <name type="scientific">Capitella teleta</name>
    <name type="common">Polychaete worm</name>
    <dbReference type="NCBI Taxonomy" id="283909"/>
    <lineage>
        <taxon>Eukaryota</taxon>
        <taxon>Metazoa</taxon>
        <taxon>Spiralia</taxon>
        <taxon>Lophotrochozoa</taxon>
        <taxon>Annelida</taxon>
        <taxon>Polychaeta</taxon>
        <taxon>Sedentaria</taxon>
        <taxon>Scolecida</taxon>
        <taxon>Capitellidae</taxon>
        <taxon>Capitella</taxon>
    </lineage>
</organism>
<evidence type="ECO:0000313" key="4">
    <source>
        <dbReference type="EMBL" id="ELU16006.1"/>
    </source>
</evidence>
<dbReference type="InterPro" id="IPR013105">
    <property type="entry name" value="TPR_2"/>
</dbReference>
<name>R7VI76_CAPTE</name>
<dbReference type="GO" id="GO:0072380">
    <property type="term" value="C:TRC complex"/>
    <property type="evidence" value="ECO:0007669"/>
    <property type="project" value="TreeGrafter"/>
</dbReference>
<protein>
    <submittedName>
        <fullName evidence="4 5">Uncharacterized protein</fullName>
    </submittedName>
</protein>
<dbReference type="PANTHER" id="PTHR45831">
    <property type="entry name" value="LD24721P"/>
    <property type="match status" value="1"/>
</dbReference>
<dbReference type="GO" id="GO:0016020">
    <property type="term" value="C:membrane"/>
    <property type="evidence" value="ECO:0007669"/>
    <property type="project" value="TreeGrafter"/>
</dbReference>
<dbReference type="Gene3D" id="1.25.40.10">
    <property type="entry name" value="Tetratricopeptide repeat domain"/>
    <property type="match status" value="1"/>
</dbReference>
<dbReference type="EMBL" id="KB293417">
    <property type="protein sequence ID" value="ELU16006.1"/>
    <property type="molecule type" value="Genomic_DNA"/>
</dbReference>
<dbReference type="HOGENOM" id="CLU_141867_2_1_1"/>
<dbReference type="SMART" id="SM00028">
    <property type="entry name" value="TPR"/>
    <property type="match status" value="2"/>
</dbReference>
<reference evidence="6" key="1">
    <citation type="submission" date="2012-12" db="EMBL/GenBank/DDBJ databases">
        <authorList>
            <person name="Hellsten U."/>
            <person name="Grimwood J."/>
            <person name="Chapman J.A."/>
            <person name="Shapiro H."/>
            <person name="Aerts A."/>
            <person name="Otillar R.P."/>
            <person name="Terry A.Y."/>
            <person name="Boore J.L."/>
            <person name="Simakov O."/>
            <person name="Marletaz F."/>
            <person name="Cho S.-J."/>
            <person name="Edsinger-Gonzales E."/>
            <person name="Havlak P."/>
            <person name="Kuo D.-H."/>
            <person name="Larsson T."/>
            <person name="Lv J."/>
            <person name="Arendt D."/>
            <person name="Savage R."/>
            <person name="Osoegawa K."/>
            <person name="de Jong P."/>
            <person name="Lindberg D.R."/>
            <person name="Seaver E.C."/>
            <person name="Weisblat D.A."/>
            <person name="Putnam N.H."/>
            <person name="Grigoriev I.V."/>
            <person name="Rokhsar D.S."/>
        </authorList>
    </citation>
    <scope>NUCLEOTIDE SEQUENCE</scope>
    <source>
        <strain evidence="6">I ESC-2004</strain>
    </source>
</reference>
<evidence type="ECO:0000313" key="6">
    <source>
        <dbReference type="Proteomes" id="UP000014760"/>
    </source>
</evidence>
<dbReference type="AlphaFoldDB" id="R7VI76"/>
<accession>R7VI76</accession>
<proteinExistence type="predicted"/>
<dbReference type="STRING" id="283909.R7VI76"/>
<gene>
    <name evidence="4" type="ORF">CAPTEDRAFT_108722</name>
</gene>
<evidence type="ECO:0000256" key="3">
    <source>
        <dbReference type="PROSITE-ProRule" id="PRU00339"/>
    </source>
</evidence>
<keyword evidence="1" id="KW-0677">Repeat</keyword>